<dbReference type="PANTHER" id="PTHR30502">
    <property type="entry name" value="2-KETO-3-DEOXY-L-RHAMNONATE ALDOLASE"/>
    <property type="match status" value="1"/>
</dbReference>
<dbReference type="Pfam" id="PF03328">
    <property type="entry name" value="HpcH_HpaI"/>
    <property type="match status" value="1"/>
</dbReference>
<evidence type="ECO:0000259" key="5">
    <source>
        <dbReference type="Pfam" id="PF03328"/>
    </source>
</evidence>
<comment type="similarity">
    <text evidence="1">Belongs to the HpcH/HpaI aldolase family.</text>
</comment>
<dbReference type="InterPro" id="IPR005000">
    <property type="entry name" value="Aldolase/citrate-lyase_domain"/>
</dbReference>
<keyword evidence="2" id="KW-0479">Metal-binding</keyword>
<reference evidence="6 7" key="1">
    <citation type="journal article" date="2019" name="Int. J. Syst. Evol. Microbiol.">
        <title>The Global Catalogue of Microorganisms (GCM) 10K type strain sequencing project: providing services to taxonomists for standard genome sequencing and annotation.</title>
        <authorList>
            <consortium name="The Broad Institute Genomics Platform"/>
            <consortium name="The Broad Institute Genome Sequencing Center for Infectious Disease"/>
            <person name="Wu L."/>
            <person name="Ma J."/>
        </authorList>
    </citation>
    <scope>NUCLEOTIDE SEQUENCE [LARGE SCALE GENOMIC DNA]</scope>
    <source>
        <strain evidence="6 7">CGMCC 1.3239</strain>
    </source>
</reference>
<dbReference type="Gene3D" id="3.20.20.60">
    <property type="entry name" value="Phosphoenolpyruvate-binding domains"/>
    <property type="match status" value="1"/>
</dbReference>
<name>A0ABD5S9A7_9EURY</name>
<keyword evidence="3 6" id="KW-0456">Lyase</keyword>
<feature type="compositionally biased region" description="Polar residues" evidence="4">
    <location>
        <begin position="128"/>
        <end position="137"/>
    </location>
</feature>
<dbReference type="InterPro" id="IPR040442">
    <property type="entry name" value="Pyrv_kinase-like_dom_sf"/>
</dbReference>
<evidence type="ECO:0000256" key="3">
    <source>
        <dbReference type="ARBA" id="ARBA00023239"/>
    </source>
</evidence>
<sequence>MDLKRKLRAGDRPVGGWCSLPSPSVAEALATAAFDFVAIDTEHATATTEAVENGIRAVEAVSGATEPLVRVAEVDATRIARALDAGAAGVMAPQVNTVESARELARACRYPSQEADDAPAEAEGSKGDGSSSVNTGTRGVGLGRASAYGRRIDETVRTANDEVAVIAQIETERGVENAEAIADVAGIDALFVGPADLSASLGRFRAFDDPAFETAITRSVAAAEMAGIPVGTLATSEKRIDAWLDAGFDFLIVGTDAGFLAAGADRAIDRYEESV</sequence>
<comment type="caution">
    <text evidence="6">The sequence shown here is derived from an EMBL/GenBank/DDBJ whole genome shotgun (WGS) entry which is preliminary data.</text>
</comment>
<evidence type="ECO:0000256" key="2">
    <source>
        <dbReference type="ARBA" id="ARBA00022723"/>
    </source>
</evidence>
<dbReference type="EMBL" id="JBHSWW010000056">
    <property type="protein sequence ID" value="MFC6753015.1"/>
    <property type="molecule type" value="Genomic_DNA"/>
</dbReference>
<dbReference type="PANTHER" id="PTHR30502:SF0">
    <property type="entry name" value="PHOSPHOENOLPYRUVATE CARBOXYLASE FAMILY PROTEIN"/>
    <property type="match status" value="1"/>
</dbReference>
<dbReference type="AlphaFoldDB" id="A0ABD5S9A7"/>
<dbReference type="InterPro" id="IPR015813">
    <property type="entry name" value="Pyrv/PenolPyrv_kinase-like_dom"/>
</dbReference>
<proteinExistence type="inferred from homology"/>
<dbReference type="RefSeq" id="WP_379780246.1">
    <property type="nucleotide sequence ID" value="NZ_JBHSWW010000056.1"/>
</dbReference>
<feature type="region of interest" description="Disordered" evidence="4">
    <location>
        <begin position="109"/>
        <end position="138"/>
    </location>
</feature>
<dbReference type="Proteomes" id="UP001596442">
    <property type="component" value="Unassembled WGS sequence"/>
</dbReference>
<evidence type="ECO:0000313" key="7">
    <source>
        <dbReference type="Proteomes" id="UP001596442"/>
    </source>
</evidence>
<dbReference type="GO" id="GO:0046872">
    <property type="term" value="F:metal ion binding"/>
    <property type="evidence" value="ECO:0007669"/>
    <property type="project" value="UniProtKB-KW"/>
</dbReference>
<organism evidence="6 7">
    <name type="scientific">Halorubrum tibetense</name>
    <dbReference type="NCBI Taxonomy" id="175631"/>
    <lineage>
        <taxon>Archaea</taxon>
        <taxon>Methanobacteriati</taxon>
        <taxon>Methanobacteriota</taxon>
        <taxon>Stenosarchaea group</taxon>
        <taxon>Halobacteria</taxon>
        <taxon>Halobacteriales</taxon>
        <taxon>Haloferacaceae</taxon>
        <taxon>Halorubrum</taxon>
    </lineage>
</organism>
<gene>
    <name evidence="6" type="ORF">ACFQEU_05975</name>
</gene>
<evidence type="ECO:0000256" key="4">
    <source>
        <dbReference type="SAM" id="MobiDB-lite"/>
    </source>
</evidence>
<evidence type="ECO:0000313" key="6">
    <source>
        <dbReference type="EMBL" id="MFC6753015.1"/>
    </source>
</evidence>
<feature type="domain" description="HpcH/HpaI aldolase/citrate lyase" evidence="5">
    <location>
        <begin position="17"/>
        <end position="259"/>
    </location>
</feature>
<evidence type="ECO:0000256" key="1">
    <source>
        <dbReference type="ARBA" id="ARBA00005568"/>
    </source>
</evidence>
<keyword evidence="7" id="KW-1185">Reference proteome</keyword>
<accession>A0ABD5S9A7</accession>
<protein>
    <submittedName>
        <fullName evidence="6">HpcH/HpaI aldolase/citrate lyase family protein</fullName>
    </submittedName>
</protein>
<dbReference type="GO" id="GO:0016829">
    <property type="term" value="F:lyase activity"/>
    <property type="evidence" value="ECO:0007669"/>
    <property type="project" value="UniProtKB-KW"/>
</dbReference>
<dbReference type="SUPFAM" id="SSF51621">
    <property type="entry name" value="Phosphoenolpyruvate/pyruvate domain"/>
    <property type="match status" value="1"/>
</dbReference>
<dbReference type="InterPro" id="IPR050251">
    <property type="entry name" value="HpcH-HpaI_aldolase"/>
</dbReference>